<name>A0A401FJ44_9LACO</name>
<dbReference type="SUPFAM" id="SSF103473">
    <property type="entry name" value="MFS general substrate transporter"/>
    <property type="match status" value="1"/>
</dbReference>
<dbReference type="AlphaFoldDB" id="A0A401FJ44"/>
<accession>A0A401FJ44</accession>
<dbReference type="InterPro" id="IPR036259">
    <property type="entry name" value="MFS_trans_sf"/>
</dbReference>
<proteinExistence type="predicted"/>
<keyword evidence="3" id="KW-1185">Reference proteome</keyword>
<dbReference type="EMBL" id="BEXA01000001">
    <property type="protein sequence ID" value="GAY72261.1"/>
    <property type="molecule type" value="Genomic_DNA"/>
</dbReference>
<feature type="transmembrane region" description="Helical" evidence="1">
    <location>
        <begin position="50"/>
        <end position="68"/>
    </location>
</feature>
<keyword evidence="1" id="KW-1133">Transmembrane helix</keyword>
<organism evidence="2 3">
    <name type="scientific">Lentilactobacillus kosonis</name>
    <dbReference type="NCBI Taxonomy" id="2810561"/>
    <lineage>
        <taxon>Bacteria</taxon>
        <taxon>Bacillati</taxon>
        <taxon>Bacillota</taxon>
        <taxon>Bacilli</taxon>
        <taxon>Lactobacillales</taxon>
        <taxon>Lactobacillaceae</taxon>
        <taxon>Lentilactobacillus</taxon>
    </lineage>
</organism>
<sequence>MNLAEREYPQSLVLASSLNSIFFNFGISLGSATASIMVAKVGVNNISLSGAVYAIISLGIVLLLIKAIKSKSVTAQ</sequence>
<reference evidence="2 3" key="1">
    <citation type="submission" date="2017-11" db="EMBL/GenBank/DDBJ databases">
        <title>Draft Genome Sequence of Lactobacillus curieae NBRC 111893 isolated from Koso, a Japanese sugar-Vegetable Fermented Beverage.</title>
        <authorList>
            <person name="Chiou T.Y."/>
            <person name="Oshima K."/>
            <person name="Suda W."/>
            <person name="Hattori M."/>
            <person name="Takahashi T."/>
        </authorList>
    </citation>
    <scope>NUCLEOTIDE SEQUENCE [LARGE SCALE GENOMIC DNA]</scope>
    <source>
        <strain evidence="2 3">NBRC111893</strain>
    </source>
</reference>
<evidence type="ECO:0000256" key="1">
    <source>
        <dbReference type="SAM" id="Phobius"/>
    </source>
</evidence>
<keyword evidence="1" id="KW-0812">Transmembrane</keyword>
<keyword evidence="1" id="KW-0472">Membrane</keyword>
<dbReference type="Proteomes" id="UP000286974">
    <property type="component" value="Unassembled WGS sequence"/>
</dbReference>
<feature type="transmembrane region" description="Helical" evidence="1">
    <location>
        <begin position="12"/>
        <end position="38"/>
    </location>
</feature>
<gene>
    <name evidence="2" type="ORF">NBRC111893_407</name>
</gene>
<evidence type="ECO:0000313" key="3">
    <source>
        <dbReference type="Proteomes" id="UP000286974"/>
    </source>
</evidence>
<comment type="caution">
    <text evidence="2">The sequence shown here is derived from an EMBL/GenBank/DDBJ whole genome shotgun (WGS) entry which is preliminary data.</text>
</comment>
<protein>
    <submittedName>
        <fullName evidence="2">Uncharacterized protein</fullName>
    </submittedName>
</protein>
<evidence type="ECO:0000313" key="2">
    <source>
        <dbReference type="EMBL" id="GAY72261.1"/>
    </source>
</evidence>